<dbReference type="InterPro" id="IPR036770">
    <property type="entry name" value="Ankyrin_rpt-contain_sf"/>
</dbReference>
<reference evidence="2" key="1">
    <citation type="submission" date="2021-01" db="EMBL/GenBank/DDBJ databases">
        <authorList>
            <consortium name="Aspergillus puulaauensis MK2 genome sequencing consortium"/>
            <person name="Kazuki M."/>
            <person name="Futagami T."/>
        </authorList>
    </citation>
    <scope>NUCLEOTIDE SEQUENCE</scope>
    <source>
        <strain evidence="2">MK2</strain>
    </source>
</reference>
<reference evidence="2" key="2">
    <citation type="submission" date="2021-02" db="EMBL/GenBank/DDBJ databases">
        <title>Aspergillus puulaauensis MK2 genome sequence.</title>
        <authorList>
            <person name="Futagami T."/>
            <person name="Mori K."/>
            <person name="Kadooka C."/>
            <person name="Tanaka T."/>
        </authorList>
    </citation>
    <scope>NUCLEOTIDE SEQUENCE</scope>
    <source>
        <strain evidence="2">MK2</strain>
    </source>
</reference>
<accession>A0A7R7XZM9</accession>
<dbReference type="KEGG" id="apuu:APUU_80939A"/>
<dbReference type="AlphaFoldDB" id="A0A7R7XZM9"/>
<dbReference type="OrthoDB" id="1577640at2759"/>
<proteinExistence type="predicted"/>
<organism evidence="2 3">
    <name type="scientific">Aspergillus puulaauensis</name>
    <dbReference type="NCBI Taxonomy" id="1220207"/>
    <lineage>
        <taxon>Eukaryota</taxon>
        <taxon>Fungi</taxon>
        <taxon>Dikarya</taxon>
        <taxon>Ascomycota</taxon>
        <taxon>Pezizomycotina</taxon>
        <taxon>Eurotiomycetes</taxon>
        <taxon>Eurotiomycetidae</taxon>
        <taxon>Eurotiales</taxon>
        <taxon>Aspergillaceae</taxon>
        <taxon>Aspergillus</taxon>
    </lineage>
</organism>
<dbReference type="Proteomes" id="UP000654913">
    <property type="component" value="Chromosome 8"/>
</dbReference>
<evidence type="ECO:0008006" key="4">
    <source>
        <dbReference type="Google" id="ProtNLM"/>
    </source>
</evidence>
<evidence type="ECO:0000313" key="2">
    <source>
        <dbReference type="EMBL" id="BCS30636.1"/>
    </source>
</evidence>
<dbReference type="EMBL" id="AP024450">
    <property type="protein sequence ID" value="BCS30636.1"/>
    <property type="molecule type" value="Genomic_DNA"/>
</dbReference>
<gene>
    <name evidence="2" type="ORF">APUU_80939A</name>
</gene>
<evidence type="ECO:0000256" key="1">
    <source>
        <dbReference type="SAM" id="Coils"/>
    </source>
</evidence>
<evidence type="ECO:0000313" key="3">
    <source>
        <dbReference type="Proteomes" id="UP000654913"/>
    </source>
</evidence>
<keyword evidence="3" id="KW-1185">Reference proteome</keyword>
<dbReference type="GeneID" id="64980633"/>
<sequence>MTDPLSVPGAAVGVISLGLAACQGLLAYYGPYKAFHEEIDNTLCRAKGLTKTLSVLKNILDDAENWDVTDGVESAQIAIEMIKNCEHRLRSLEKMLQKCRSVAPAQRIVKSKLCIDRILYPFRRDTLVALVEMLNGLQMNLDTSLHVLSYETTCINKKNVKMAISRSTAAASETSQVLDVVRDIQQRNSDFEGKLDSIESRLIRTETTIVQHQTHPIMTPGLLRMFLDSQGELDEDIKRSALNMSPDLRVTGCRCTYLHNHDAVPTARQTRHSGRNWCRCHTSDKRLASLCAQHTFCNSLLRCCVTVSLEITHGAGGLSISPGLRFRAVVPANSPTFALLSNNSHVLWEMWARKESAKVNDALQDTAKGLLEMFRDGSACPTDALPNGDTILHVVARWHELTRYWSPDLNIQWRRLIKTLVGNGVAPSIVNNNGETPIDILIRGMWGCCLGMPMEQSSVDICSDLVSAGGYITSVGVSKCTQLKFYDNEVTTVPTRLIRDMSAFVVQRVAARVGFEGGEIPEQLGPALSQSKSDLECLLRNGAELAGVLDYYVQWPVGLALLLDSGLVPSCRTLAAAFAAKCNKSIRLLLTRKTLGIDRNWLQIVSCSNDREILGLAVQELASRRQWLQLLAETHLPSKKLSQLIIQPGCLLDSTAVDASRLLTAASVDIGFPEDTTSWLVYRQTGCNLTLMDLLWKAGFRDTNGRDHNGFTCLMGLKDKYDHIDGPSAILQKAQWLISRGADPHHIRNGCPAVFYICYDLGLASYNFTQNTNFAMDLWQLNGQCLELMRSLLFDPYQDMCNCSCSLYGCSGISRFLDGFVANIYGHDESGIFELLAAALDAIATSLSPSCPGSIHDLMAPDVLSFITSHALHITHTCTCHGQCDGLPSDELTELLYVERNPHRMHESLMDEFLLEYSHQNESLPLYIRGYWSERIGQVLSPDEEEAGRLREMGVFLSDASNSDPLAN</sequence>
<dbReference type="SUPFAM" id="SSF48403">
    <property type="entry name" value="Ankyrin repeat"/>
    <property type="match status" value="1"/>
</dbReference>
<feature type="coiled-coil region" evidence="1">
    <location>
        <begin position="75"/>
        <end position="102"/>
    </location>
</feature>
<dbReference type="Gene3D" id="1.25.40.20">
    <property type="entry name" value="Ankyrin repeat-containing domain"/>
    <property type="match status" value="1"/>
</dbReference>
<protein>
    <recommendedName>
        <fullName evidence="4">Fungal N-terminal domain-containing protein</fullName>
    </recommendedName>
</protein>
<dbReference type="RefSeq" id="XP_041562822.1">
    <property type="nucleotide sequence ID" value="XM_041697275.1"/>
</dbReference>
<name>A0A7R7XZM9_9EURO</name>
<keyword evidence="1" id="KW-0175">Coiled coil</keyword>